<dbReference type="AlphaFoldDB" id="A0A7T0BWF9"/>
<organism evidence="1 2">
    <name type="scientific">Candidatus Nitronauta litoralis</name>
    <dbReference type="NCBI Taxonomy" id="2705533"/>
    <lineage>
        <taxon>Bacteria</taxon>
        <taxon>Pseudomonadati</taxon>
        <taxon>Nitrospinota/Tectimicrobiota group</taxon>
        <taxon>Nitrospinota</taxon>
        <taxon>Nitrospinia</taxon>
        <taxon>Nitrospinales</taxon>
        <taxon>Nitrospinaceae</taxon>
        <taxon>Candidatus Nitronauta</taxon>
    </lineage>
</organism>
<accession>A0A7T0BWF9</accession>
<dbReference type="Proteomes" id="UP000594688">
    <property type="component" value="Chromosome"/>
</dbReference>
<dbReference type="KEGG" id="nli:G3M70_09760"/>
<evidence type="ECO:0000313" key="2">
    <source>
        <dbReference type="Proteomes" id="UP000594688"/>
    </source>
</evidence>
<sequence length="223" mass="25772">MELKPEDKIRIHQARKAILRKLYKILKVNPRLKEDKALPLMEAETSTLFDQLFSVFEGIVTHDPDTVKTKAHARKRTQQNSRSEHVGRFFIHVMEQKLHDADLHSCVVPALAHSVSVMIGVEAYNQFQEKINRLIEFAESHGFDYDQMLASKPGQEIMKSIYTLYRSEMKKSPAVEEKLRKRLDEALVQYSIRNEGKENVNIEEEVEKGLQAFVRLIQKGIAA</sequence>
<reference evidence="1 2" key="1">
    <citation type="submission" date="2020-02" db="EMBL/GenBank/DDBJ databases">
        <title>Genomic and physiological characterization of two novel Nitrospinaceae genera.</title>
        <authorList>
            <person name="Mueller A.J."/>
            <person name="Jung M.-Y."/>
            <person name="Strachan C.R."/>
            <person name="Herbold C.W."/>
            <person name="Kirkegaard R.H."/>
            <person name="Daims H."/>
        </authorList>
    </citation>
    <scope>NUCLEOTIDE SEQUENCE [LARGE SCALE GENOMIC DNA]</scope>
    <source>
        <strain evidence="1">EB</strain>
    </source>
</reference>
<proteinExistence type="predicted"/>
<protein>
    <submittedName>
        <fullName evidence="1">Uncharacterized protein</fullName>
    </submittedName>
</protein>
<name>A0A7T0BWF9_9BACT</name>
<gene>
    <name evidence="1" type="ORF">G3M70_09760</name>
</gene>
<dbReference type="EMBL" id="CP048685">
    <property type="protein sequence ID" value="QPJ62138.1"/>
    <property type="molecule type" value="Genomic_DNA"/>
</dbReference>
<evidence type="ECO:0000313" key="1">
    <source>
        <dbReference type="EMBL" id="QPJ62138.1"/>
    </source>
</evidence>